<evidence type="ECO:0000313" key="9">
    <source>
        <dbReference type="Proteomes" id="UP000612585"/>
    </source>
</evidence>
<sequence length="502" mass="53593">MKTAPSAALRAATVVVAILALTAPPVLRSQPAAAAVAFTSSVVNQAGGRCVEVPGGSTTNGLQLVQRDCTGAGSQSFAFNPLSATSDVYTIGTVAAGRCVDINGASTADNAQVIQWTCHSNTNQQFRLQPVTVAGATNTFNVVSVSSGKCVVPAGDSTANNIGLVQLPCSTATSRVWRVPNFSGGNPNPRTFTNPLKMQGPDPWLQYYNGFYYLATTTWNNTVTMRRATTLRGLASATDQVLYTMPAGMGTMWAPEFHLLNGPNGQRWYLYYVAGNAAENVNSQRIRVLESAGTDPMGPYTFKANMLDPVADNTWELDPNILQLNGRLFLLGTFFTPNVGQRNFIRELSNPWTAAGTRRVLAELSSGEGGVNEGAEVLQRNGRTFIIYSAVHCSSADYHLRYLTYNGGEPLNASSWVKNPNPVFRRNDAASVFGPGHNGFFKSPDGAEDWIVYHATSTPGGCNLNRSTRAQKFTWNADGTPNFGTPVALGTTLTAPSGEPAP</sequence>
<evidence type="ECO:0000256" key="4">
    <source>
        <dbReference type="ARBA" id="ARBA00023295"/>
    </source>
</evidence>
<dbReference type="InterPro" id="IPR023296">
    <property type="entry name" value="Glyco_hydro_beta-prop_sf"/>
</dbReference>
<keyword evidence="3 5" id="KW-0378">Hydrolase</keyword>
<gene>
    <name evidence="8" type="ORF">Vau01_046800</name>
</gene>
<feature type="domain" description="Ricin B lectin" evidence="7">
    <location>
        <begin position="40"/>
        <end position="180"/>
    </location>
</feature>
<evidence type="ECO:0000313" key="8">
    <source>
        <dbReference type="EMBL" id="GIJ57164.1"/>
    </source>
</evidence>
<evidence type="ECO:0000256" key="6">
    <source>
        <dbReference type="SAM" id="SignalP"/>
    </source>
</evidence>
<dbReference type="SMART" id="SM00458">
    <property type="entry name" value="RICIN"/>
    <property type="match status" value="1"/>
</dbReference>
<reference evidence="8" key="1">
    <citation type="submission" date="2021-01" db="EMBL/GenBank/DDBJ databases">
        <title>Whole genome shotgun sequence of Virgisporangium aurantiacum NBRC 16421.</title>
        <authorList>
            <person name="Komaki H."/>
            <person name="Tamura T."/>
        </authorList>
    </citation>
    <scope>NUCLEOTIDE SEQUENCE</scope>
    <source>
        <strain evidence="8">NBRC 16421</strain>
    </source>
</reference>
<keyword evidence="4 5" id="KW-0326">Glycosidase</keyword>
<dbReference type="SUPFAM" id="SSF75005">
    <property type="entry name" value="Arabinanase/levansucrase/invertase"/>
    <property type="match status" value="1"/>
</dbReference>
<dbReference type="PANTHER" id="PTHR43817:SF1">
    <property type="entry name" value="HYDROLASE, FAMILY 43, PUTATIVE (AFU_ORTHOLOGUE AFUA_3G01660)-RELATED"/>
    <property type="match status" value="1"/>
</dbReference>
<dbReference type="PANTHER" id="PTHR43817">
    <property type="entry name" value="GLYCOSYL HYDROLASE"/>
    <property type="match status" value="1"/>
</dbReference>
<evidence type="ECO:0000256" key="1">
    <source>
        <dbReference type="ARBA" id="ARBA00009865"/>
    </source>
</evidence>
<proteinExistence type="inferred from homology"/>
<dbReference type="RefSeq" id="WP_239151795.1">
    <property type="nucleotide sequence ID" value="NZ_BOPG01000029.1"/>
</dbReference>
<dbReference type="Pfam" id="PF14200">
    <property type="entry name" value="RicinB_lectin_2"/>
    <property type="match status" value="2"/>
</dbReference>
<dbReference type="Proteomes" id="UP000612585">
    <property type="component" value="Unassembled WGS sequence"/>
</dbReference>
<dbReference type="InterPro" id="IPR035992">
    <property type="entry name" value="Ricin_B-like_lectins"/>
</dbReference>
<dbReference type="CDD" id="cd18820">
    <property type="entry name" value="GH43_LbAraf43-like"/>
    <property type="match status" value="1"/>
</dbReference>
<dbReference type="GO" id="GO:0004553">
    <property type="term" value="F:hydrolase activity, hydrolyzing O-glycosyl compounds"/>
    <property type="evidence" value="ECO:0007669"/>
    <property type="project" value="InterPro"/>
</dbReference>
<evidence type="ECO:0000259" key="7">
    <source>
        <dbReference type="SMART" id="SM00458"/>
    </source>
</evidence>
<dbReference type="InterPro" id="IPR000772">
    <property type="entry name" value="Ricin_B_lectin"/>
</dbReference>
<dbReference type="EMBL" id="BOPG01000029">
    <property type="protein sequence ID" value="GIJ57164.1"/>
    <property type="molecule type" value="Genomic_DNA"/>
</dbReference>
<dbReference type="AlphaFoldDB" id="A0A8J3Z4I5"/>
<protein>
    <recommendedName>
        <fullName evidence="7">Ricin B lectin domain-containing protein</fullName>
    </recommendedName>
</protein>
<dbReference type="SUPFAM" id="SSF50370">
    <property type="entry name" value="Ricin B-like lectins"/>
    <property type="match status" value="1"/>
</dbReference>
<accession>A0A8J3Z4I5</accession>
<feature type="chain" id="PRO_5035301722" description="Ricin B lectin domain-containing protein" evidence="6">
    <location>
        <begin position="35"/>
        <end position="502"/>
    </location>
</feature>
<evidence type="ECO:0000256" key="5">
    <source>
        <dbReference type="RuleBase" id="RU361187"/>
    </source>
</evidence>
<comment type="similarity">
    <text evidence="1 5">Belongs to the glycosyl hydrolase 43 family.</text>
</comment>
<dbReference type="PROSITE" id="PS50231">
    <property type="entry name" value="RICIN_B_LECTIN"/>
    <property type="match status" value="1"/>
</dbReference>
<dbReference type="Pfam" id="PF04616">
    <property type="entry name" value="Glyco_hydro_43"/>
    <property type="match status" value="1"/>
</dbReference>
<organism evidence="8 9">
    <name type="scientific">Virgisporangium aurantiacum</name>
    <dbReference type="NCBI Taxonomy" id="175570"/>
    <lineage>
        <taxon>Bacteria</taxon>
        <taxon>Bacillati</taxon>
        <taxon>Actinomycetota</taxon>
        <taxon>Actinomycetes</taxon>
        <taxon>Micromonosporales</taxon>
        <taxon>Micromonosporaceae</taxon>
        <taxon>Virgisporangium</taxon>
    </lineage>
</organism>
<evidence type="ECO:0000256" key="2">
    <source>
        <dbReference type="ARBA" id="ARBA00022729"/>
    </source>
</evidence>
<dbReference type="InterPro" id="IPR006710">
    <property type="entry name" value="Glyco_hydro_43"/>
</dbReference>
<dbReference type="GO" id="GO:0005975">
    <property type="term" value="P:carbohydrate metabolic process"/>
    <property type="evidence" value="ECO:0007669"/>
    <property type="project" value="InterPro"/>
</dbReference>
<keyword evidence="9" id="KW-1185">Reference proteome</keyword>
<evidence type="ECO:0000256" key="3">
    <source>
        <dbReference type="ARBA" id="ARBA00022801"/>
    </source>
</evidence>
<comment type="caution">
    <text evidence="8">The sequence shown here is derived from an EMBL/GenBank/DDBJ whole genome shotgun (WGS) entry which is preliminary data.</text>
</comment>
<dbReference type="CDD" id="cd00161">
    <property type="entry name" value="beta-trefoil_Ricin-like"/>
    <property type="match status" value="1"/>
</dbReference>
<feature type="signal peptide" evidence="6">
    <location>
        <begin position="1"/>
        <end position="34"/>
    </location>
</feature>
<keyword evidence="2 6" id="KW-0732">Signal</keyword>
<name>A0A8J3Z4I5_9ACTN</name>
<dbReference type="Gene3D" id="2.80.10.50">
    <property type="match status" value="2"/>
</dbReference>
<dbReference type="Gene3D" id="2.115.10.20">
    <property type="entry name" value="Glycosyl hydrolase domain, family 43"/>
    <property type="match status" value="1"/>
</dbReference>